<sequence>MAKMQCKCGEILSNSKDPNDVQLWVFTDKEFQDFSERAFNEEYIVYFPKYDVWKCNSCERIYFFENGKLVKSYILE</sequence>
<dbReference type="RefSeq" id="WP_046234675.1">
    <property type="nucleotide sequence ID" value="NZ_FONN01000045.1"/>
</dbReference>
<gene>
    <name evidence="1" type="ORF">SAMN04487969_14521</name>
</gene>
<evidence type="ECO:0000313" key="2">
    <source>
        <dbReference type="Proteomes" id="UP000183410"/>
    </source>
</evidence>
<accession>A0A1I2IYF9</accession>
<reference evidence="2" key="1">
    <citation type="submission" date="2016-10" db="EMBL/GenBank/DDBJ databases">
        <authorList>
            <person name="Varghese N."/>
            <person name="Submissions S."/>
        </authorList>
    </citation>
    <scope>NUCLEOTIDE SEQUENCE [LARGE SCALE GENOMIC DNA]</scope>
    <source>
        <strain evidence="2">CGMCC 1.10223</strain>
    </source>
</reference>
<organism evidence="1 2">
    <name type="scientific">Paenibacillus algorifonticola</name>
    <dbReference type="NCBI Taxonomy" id="684063"/>
    <lineage>
        <taxon>Bacteria</taxon>
        <taxon>Bacillati</taxon>
        <taxon>Bacillota</taxon>
        <taxon>Bacilli</taxon>
        <taxon>Bacillales</taxon>
        <taxon>Paenibacillaceae</taxon>
        <taxon>Paenibacillus</taxon>
    </lineage>
</organism>
<evidence type="ECO:0000313" key="1">
    <source>
        <dbReference type="EMBL" id="SFF46770.1"/>
    </source>
</evidence>
<proteinExistence type="predicted"/>
<dbReference type="Proteomes" id="UP000183410">
    <property type="component" value="Unassembled WGS sequence"/>
</dbReference>
<dbReference type="OrthoDB" id="981992at2"/>
<name>A0A1I2IYF9_9BACL</name>
<keyword evidence="2" id="KW-1185">Reference proteome</keyword>
<dbReference type="AlphaFoldDB" id="A0A1I2IYF9"/>
<dbReference type="EMBL" id="FONN01000045">
    <property type="protein sequence ID" value="SFF46770.1"/>
    <property type="molecule type" value="Genomic_DNA"/>
</dbReference>
<protein>
    <submittedName>
        <fullName evidence="1">Uncharacterized protein</fullName>
    </submittedName>
</protein>